<dbReference type="EMBL" id="QTTT01000001">
    <property type="protein sequence ID" value="REE98648.1"/>
    <property type="molecule type" value="Genomic_DNA"/>
</dbReference>
<sequence length="293" mass="30346">MAGAGVRWCASGGLAVNGAMESPWSVRRPVGELRPGDHAWLAFGDADERCHVLGSFVARGLAGADKVIVLRGPGGAEPPGVGGRVTLLALDEIEPERLAATLEAEISAAVDAGYRGVRVAADLTWTLGRGNGLRLLLECERQIDRAVGASTAAIAICQVDRGCGAAALDALADAHAVTVTADPAFEDSVLRIDRTFRPVGLAVGGQLDAARHAVFSEALTSTMARANGDPVHLDLAGLEFIDLGALTMLADAAARCRGPVVLDRMPARLRAIIEVVGWDALPGLRLGTPESGR</sequence>
<feature type="domain" description="STAS" evidence="1">
    <location>
        <begin position="201"/>
        <end position="277"/>
    </location>
</feature>
<accession>A0A3D9SS70</accession>
<protein>
    <submittedName>
        <fullName evidence="2">Anti-anti-sigma regulatory factor</fullName>
    </submittedName>
</protein>
<dbReference type="Proteomes" id="UP000256661">
    <property type="component" value="Unassembled WGS sequence"/>
</dbReference>
<gene>
    <name evidence="2" type="ORF">DFJ69_4140</name>
</gene>
<dbReference type="CDD" id="cd07043">
    <property type="entry name" value="STAS_anti-anti-sigma_factors"/>
    <property type="match status" value="1"/>
</dbReference>
<dbReference type="InterPro" id="IPR058548">
    <property type="entry name" value="MlaB-like_STAS"/>
</dbReference>
<dbReference type="InterPro" id="IPR036513">
    <property type="entry name" value="STAS_dom_sf"/>
</dbReference>
<proteinExistence type="predicted"/>
<comment type="caution">
    <text evidence="2">The sequence shown here is derived from an EMBL/GenBank/DDBJ whole genome shotgun (WGS) entry which is preliminary data.</text>
</comment>
<dbReference type="InterPro" id="IPR002645">
    <property type="entry name" value="STAS_dom"/>
</dbReference>
<dbReference type="Pfam" id="PF13466">
    <property type="entry name" value="STAS_2"/>
    <property type="match status" value="1"/>
</dbReference>
<name>A0A3D9SS70_9ACTN</name>
<dbReference type="PROSITE" id="PS50801">
    <property type="entry name" value="STAS"/>
    <property type="match status" value="1"/>
</dbReference>
<keyword evidence="3" id="KW-1185">Reference proteome</keyword>
<dbReference type="Pfam" id="PF14417">
    <property type="entry name" value="MEDS"/>
    <property type="match status" value="1"/>
</dbReference>
<dbReference type="InterPro" id="IPR025847">
    <property type="entry name" value="MEDS_domain"/>
</dbReference>
<evidence type="ECO:0000313" key="2">
    <source>
        <dbReference type="EMBL" id="REE98648.1"/>
    </source>
</evidence>
<evidence type="ECO:0000259" key="1">
    <source>
        <dbReference type="PROSITE" id="PS50801"/>
    </source>
</evidence>
<reference evidence="2 3" key="1">
    <citation type="submission" date="2018-08" db="EMBL/GenBank/DDBJ databases">
        <title>Sequencing the genomes of 1000 actinobacteria strains.</title>
        <authorList>
            <person name="Klenk H.-P."/>
        </authorList>
    </citation>
    <scope>NUCLEOTIDE SEQUENCE [LARGE SCALE GENOMIC DNA]</scope>
    <source>
        <strain evidence="2 3">DSM 43927</strain>
    </source>
</reference>
<dbReference type="Gene3D" id="3.30.750.24">
    <property type="entry name" value="STAS domain"/>
    <property type="match status" value="1"/>
</dbReference>
<dbReference type="AlphaFoldDB" id="A0A3D9SS70"/>
<evidence type="ECO:0000313" key="3">
    <source>
        <dbReference type="Proteomes" id="UP000256661"/>
    </source>
</evidence>
<dbReference type="SUPFAM" id="SSF52091">
    <property type="entry name" value="SpoIIaa-like"/>
    <property type="match status" value="1"/>
</dbReference>
<organism evidence="2 3">
    <name type="scientific">Thermomonospora umbrina</name>
    <dbReference type="NCBI Taxonomy" id="111806"/>
    <lineage>
        <taxon>Bacteria</taxon>
        <taxon>Bacillati</taxon>
        <taxon>Actinomycetota</taxon>
        <taxon>Actinomycetes</taxon>
        <taxon>Streptosporangiales</taxon>
        <taxon>Thermomonosporaceae</taxon>
        <taxon>Thermomonospora</taxon>
    </lineage>
</organism>